<proteinExistence type="predicted"/>
<dbReference type="Proteomes" id="UP000003676">
    <property type="component" value="Unassembled WGS sequence"/>
</dbReference>
<organism evidence="1 2">
    <name type="scientific">Desulfovibrio piger ATCC 29098</name>
    <dbReference type="NCBI Taxonomy" id="411464"/>
    <lineage>
        <taxon>Bacteria</taxon>
        <taxon>Pseudomonadati</taxon>
        <taxon>Thermodesulfobacteriota</taxon>
        <taxon>Desulfovibrionia</taxon>
        <taxon>Desulfovibrionales</taxon>
        <taxon>Desulfovibrionaceae</taxon>
        <taxon>Desulfovibrio</taxon>
    </lineage>
</organism>
<gene>
    <name evidence="1" type="ORF">DESPIG_00876</name>
</gene>
<sequence>MASPPPELLEDCPPPAISREVLPAIAAGRADDAGRAYVDYVLTVEAAWNACRDRQRALRAYVRRMEALHDPS</sequence>
<protein>
    <submittedName>
        <fullName evidence="1">Uncharacterized protein</fullName>
    </submittedName>
</protein>
<dbReference type="HOGENOM" id="CLU_2715827_0_0_7"/>
<reference evidence="1 2" key="1">
    <citation type="submission" date="2008-10" db="EMBL/GenBank/DDBJ databases">
        <title>Draft genome sequence of Desulvovibrio piger (ATCC 29098).</title>
        <authorList>
            <person name="Sudarsanam P."/>
            <person name="Ley R."/>
            <person name="Guruge J."/>
            <person name="Turnbaugh P.J."/>
            <person name="Mahowald M."/>
            <person name="Liep D."/>
            <person name="Gordon J."/>
        </authorList>
    </citation>
    <scope>NUCLEOTIDE SEQUENCE [LARGE SCALE GENOMIC DNA]</scope>
    <source>
        <strain evidence="1 2">ATCC 29098</strain>
    </source>
</reference>
<dbReference type="RefSeq" id="WP_006005141.1">
    <property type="nucleotide sequence ID" value="NZ_DS996355.1"/>
</dbReference>
<name>B6WS31_9BACT</name>
<evidence type="ECO:0000313" key="2">
    <source>
        <dbReference type="Proteomes" id="UP000003676"/>
    </source>
</evidence>
<accession>B6WS31</accession>
<dbReference type="EMBL" id="ABXU01000026">
    <property type="protein sequence ID" value="EEB34189.1"/>
    <property type="molecule type" value="Genomic_DNA"/>
</dbReference>
<comment type="caution">
    <text evidence="1">The sequence shown here is derived from an EMBL/GenBank/DDBJ whole genome shotgun (WGS) entry which is preliminary data.</text>
</comment>
<evidence type="ECO:0000313" key="1">
    <source>
        <dbReference type="EMBL" id="EEB34189.1"/>
    </source>
</evidence>
<reference evidence="1 2" key="2">
    <citation type="submission" date="2008-10" db="EMBL/GenBank/DDBJ databases">
        <authorList>
            <person name="Fulton L."/>
            <person name="Clifton S."/>
            <person name="Fulton B."/>
            <person name="Xu J."/>
            <person name="Minx P."/>
            <person name="Pepin K.H."/>
            <person name="Johnson M."/>
            <person name="Bhonagiri V."/>
            <person name="Nash W.E."/>
            <person name="Mardis E.R."/>
            <person name="Wilson R.K."/>
        </authorList>
    </citation>
    <scope>NUCLEOTIDE SEQUENCE [LARGE SCALE GENOMIC DNA]</scope>
    <source>
        <strain evidence="1 2">ATCC 29098</strain>
    </source>
</reference>
<dbReference type="AlphaFoldDB" id="B6WS31"/>